<dbReference type="GO" id="GO:0006457">
    <property type="term" value="P:protein folding"/>
    <property type="evidence" value="ECO:0007669"/>
    <property type="project" value="InterPro"/>
</dbReference>
<gene>
    <name evidence="5" type="ORF">HNR46_002992</name>
</gene>
<dbReference type="AlphaFoldDB" id="A0A840VB17"/>
<feature type="domain" description="Urease accessory protein UreE C-terminal" evidence="4">
    <location>
        <begin position="77"/>
        <end position="146"/>
    </location>
</feature>
<reference evidence="5 6" key="1">
    <citation type="submission" date="2020-08" db="EMBL/GenBank/DDBJ databases">
        <title>Genomic Encyclopedia of Type Strains, Phase IV (KMG-IV): sequencing the most valuable type-strain genomes for metagenomic binning, comparative biology and taxonomic classification.</title>
        <authorList>
            <person name="Goeker M."/>
        </authorList>
    </citation>
    <scope>NUCLEOTIDE SEQUENCE [LARGE SCALE GENOMIC DNA]</scope>
    <source>
        <strain evidence="5 6">YC6886</strain>
    </source>
</reference>
<dbReference type="PIRSF" id="PIRSF036402">
    <property type="entry name" value="Ureas_acces_UreE"/>
    <property type="match status" value="1"/>
</dbReference>
<dbReference type="SUPFAM" id="SSF69287">
    <property type="entry name" value="Urease metallochaperone UreE, N-terminal domain"/>
    <property type="match status" value="1"/>
</dbReference>
<evidence type="ECO:0000313" key="5">
    <source>
        <dbReference type="EMBL" id="MBB5352744.1"/>
    </source>
</evidence>
<evidence type="ECO:0000256" key="3">
    <source>
        <dbReference type="ARBA" id="ARBA00023186"/>
    </source>
</evidence>
<sequence length="146" mass="16293">MLITQLPEAPDPSLFAIPVELDRHTLQKRRWRATAADGRELAIDLTDPVSHGTTLAVTETSRYEVRQSPEAVLILPLPQDPAEAARLGWFLGNQHLPVEVRSDAIWVEDAPTLADALHRHHIHHHHGTGVFLADPHSRAAGHHHHH</sequence>
<name>A0A840VB17_9BACT</name>
<dbReference type="SUPFAM" id="SSF69737">
    <property type="entry name" value="Urease metallochaperone UreE, C-terminal domain"/>
    <property type="match status" value="1"/>
</dbReference>
<keyword evidence="1" id="KW-0963">Cytoplasm</keyword>
<proteinExistence type="predicted"/>
<dbReference type="Gene3D" id="3.30.70.790">
    <property type="entry name" value="UreE, C-terminal domain"/>
    <property type="match status" value="1"/>
</dbReference>
<dbReference type="GO" id="GO:0065003">
    <property type="term" value="P:protein-containing complex assembly"/>
    <property type="evidence" value="ECO:0007669"/>
    <property type="project" value="InterPro"/>
</dbReference>
<keyword evidence="3" id="KW-0143">Chaperone</keyword>
<dbReference type="GO" id="GO:0019627">
    <property type="term" value="P:urea metabolic process"/>
    <property type="evidence" value="ECO:0007669"/>
    <property type="project" value="InterPro"/>
</dbReference>
<dbReference type="GO" id="GO:0016151">
    <property type="term" value="F:nickel cation binding"/>
    <property type="evidence" value="ECO:0007669"/>
    <property type="project" value="InterPro"/>
</dbReference>
<dbReference type="Proteomes" id="UP000557717">
    <property type="component" value="Unassembled WGS sequence"/>
</dbReference>
<dbReference type="GO" id="GO:0005737">
    <property type="term" value="C:cytoplasm"/>
    <property type="evidence" value="ECO:0007669"/>
    <property type="project" value="InterPro"/>
</dbReference>
<protein>
    <submittedName>
        <fullName evidence="5">Urease accessory protein</fullName>
    </submittedName>
</protein>
<keyword evidence="2" id="KW-0533">Nickel</keyword>
<dbReference type="RefSeq" id="WP_184020041.1">
    <property type="nucleotide sequence ID" value="NZ_JACHFD010000015.1"/>
</dbReference>
<dbReference type="EMBL" id="JACHFD010000015">
    <property type="protein sequence ID" value="MBB5352744.1"/>
    <property type="molecule type" value="Genomic_DNA"/>
</dbReference>
<evidence type="ECO:0000313" key="6">
    <source>
        <dbReference type="Proteomes" id="UP000557717"/>
    </source>
</evidence>
<dbReference type="InterPro" id="IPR036118">
    <property type="entry name" value="UreE_N_sf"/>
</dbReference>
<dbReference type="Pfam" id="PF05194">
    <property type="entry name" value="UreE_C"/>
    <property type="match status" value="1"/>
</dbReference>
<accession>A0A840VB17</accession>
<organism evidence="5 6">
    <name type="scientific">Haloferula luteola</name>
    <dbReference type="NCBI Taxonomy" id="595692"/>
    <lineage>
        <taxon>Bacteria</taxon>
        <taxon>Pseudomonadati</taxon>
        <taxon>Verrucomicrobiota</taxon>
        <taxon>Verrucomicrobiia</taxon>
        <taxon>Verrucomicrobiales</taxon>
        <taxon>Verrucomicrobiaceae</taxon>
        <taxon>Haloferula</taxon>
    </lineage>
</organism>
<keyword evidence="6" id="KW-1185">Reference proteome</keyword>
<dbReference type="InterPro" id="IPR007864">
    <property type="entry name" value="UreE_C_dom"/>
</dbReference>
<dbReference type="InterPro" id="IPR012406">
    <property type="entry name" value="UreE"/>
</dbReference>
<comment type="caution">
    <text evidence="5">The sequence shown here is derived from an EMBL/GenBank/DDBJ whole genome shotgun (WGS) entry which is preliminary data.</text>
</comment>
<evidence type="ECO:0000259" key="4">
    <source>
        <dbReference type="Pfam" id="PF05194"/>
    </source>
</evidence>
<evidence type="ECO:0000256" key="1">
    <source>
        <dbReference type="ARBA" id="ARBA00022490"/>
    </source>
</evidence>
<evidence type="ECO:0000256" key="2">
    <source>
        <dbReference type="ARBA" id="ARBA00022596"/>
    </source>
</evidence>